<organism evidence="1 2">
    <name type="scientific">Rhododendron molle</name>
    <name type="common">Chinese azalea</name>
    <name type="synonym">Azalea mollis</name>
    <dbReference type="NCBI Taxonomy" id="49168"/>
    <lineage>
        <taxon>Eukaryota</taxon>
        <taxon>Viridiplantae</taxon>
        <taxon>Streptophyta</taxon>
        <taxon>Embryophyta</taxon>
        <taxon>Tracheophyta</taxon>
        <taxon>Spermatophyta</taxon>
        <taxon>Magnoliopsida</taxon>
        <taxon>eudicotyledons</taxon>
        <taxon>Gunneridae</taxon>
        <taxon>Pentapetalae</taxon>
        <taxon>asterids</taxon>
        <taxon>Ericales</taxon>
        <taxon>Ericaceae</taxon>
        <taxon>Ericoideae</taxon>
        <taxon>Rhodoreae</taxon>
        <taxon>Rhododendron</taxon>
    </lineage>
</organism>
<keyword evidence="2" id="KW-1185">Reference proteome</keyword>
<sequence length="82" mass="9872">MWNMLYSWWLMLCSYFSVDIVYVIMSHTLLGSFWTPAYGLISTVGVDGASMSELLRKWRLFIYFRDSCRLYSFVIKDRLWSF</sequence>
<protein>
    <submittedName>
        <fullName evidence="1">Uncharacterized protein</fullName>
    </submittedName>
</protein>
<name>A0ACC0Q859_RHOML</name>
<proteinExistence type="predicted"/>
<accession>A0ACC0Q859</accession>
<evidence type="ECO:0000313" key="2">
    <source>
        <dbReference type="Proteomes" id="UP001062846"/>
    </source>
</evidence>
<comment type="caution">
    <text evidence="1">The sequence shown here is derived from an EMBL/GenBank/DDBJ whole genome shotgun (WGS) entry which is preliminary data.</text>
</comment>
<reference evidence="1" key="1">
    <citation type="submission" date="2022-02" db="EMBL/GenBank/DDBJ databases">
        <title>Plant Genome Project.</title>
        <authorList>
            <person name="Zhang R.-G."/>
        </authorList>
    </citation>
    <scope>NUCLEOTIDE SEQUENCE</scope>
    <source>
        <strain evidence="1">AT1</strain>
    </source>
</reference>
<dbReference type="EMBL" id="CM046388">
    <property type="protein sequence ID" value="KAI8573636.1"/>
    <property type="molecule type" value="Genomic_DNA"/>
</dbReference>
<gene>
    <name evidence="1" type="ORF">RHMOL_Rhmol01G0292500</name>
</gene>
<evidence type="ECO:0000313" key="1">
    <source>
        <dbReference type="EMBL" id="KAI8573636.1"/>
    </source>
</evidence>
<dbReference type="Proteomes" id="UP001062846">
    <property type="component" value="Chromosome 1"/>
</dbReference>